<feature type="domain" description="Lipoyl-binding" evidence="3">
    <location>
        <begin position="60"/>
        <end position="136"/>
    </location>
</feature>
<dbReference type="InterPro" id="IPR001882">
    <property type="entry name" value="Biotin_BS"/>
</dbReference>
<dbReference type="AlphaFoldDB" id="A0A398DRQ5"/>
<dbReference type="PANTHER" id="PTHR45266">
    <property type="entry name" value="OXALOACETATE DECARBOXYLASE ALPHA CHAIN"/>
    <property type="match status" value="1"/>
</dbReference>
<name>A0A398DRQ5_9BACT</name>
<dbReference type="EMBL" id="QXIY01000002">
    <property type="protein sequence ID" value="RIE17600.1"/>
    <property type="molecule type" value="Genomic_DNA"/>
</dbReference>
<dbReference type="PROSITE" id="PS00188">
    <property type="entry name" value="BIOTIN"/>
    <property type="match status" value="1"/>
</dbReference>
<dbReference type="InterPro" id="IPR000089">
    <property type="entry name" value="Biotin_lipoyl"/>
</dbReference>
<dbReference type="Proteomes" id="UP000266113">
    <property type="component" value="Unassembled WGS sequence"/>
</dbReference>
<dbReference type="FunFam" id="2.40.50.100:FF:000003">
    <property type="entry name" value="Acetyl-CoA carboxylase biotin carboxyl carrier protein"/>
    <property type="match status" value="1"/>
</dbReference>
<organism evidence="4 5">
    <name type="scientific">Candidatus Cryosericum septentrionale</name>
    <dbReference type="NCBI Taxonomy" id="2290913"/>
    <lineage>
        <taxon>Bacteria</taxon>
        <taxon>Pseudomonadati</taxon>
        <taxon>Caldisericota/Cryosericota group</taxon>
        <taxon>Candidatus Cryosericota</taxon>
        <taxon>Candidatus Cryosericia</taxon>
        <taxon>Candidatus Cryosericales</taxon>
        <taxon>Candidatus Cryosericaceae</taxon>
        <taxon>Candidatus Cryosericum</taxon>
    </lineage>
</organism>
<feature type="compositionally biased region" description="Pro residues" evidence="2">
    <location>
        <begin position="49"/>
        <end position="58"/>
    </location>
</feature>
<gene>
    <name evidence="4" type="ORF">SMC1_01250</name>
</gene>
<evidence type="ECO:0000259" key="3">
    <source>
        <dbReference type="PROSITE" id="PS50968"/>
    </source>
</evidence>
<feature type="region of interest" description="Disordered" evidence="2">
    <location>
        <begin position="41"/>
        <end position="69"/>
    </location>
</feature>
<dbReference type="InterPro" id="IPR011053">
    <property type="entry name" value="Single_hybrid_motif"/>
</dbReference>
<evidence type="ECO:0000256" key="2">
    <source>
        <dbReference type="SAM" id="MobiDB-lite"/>
    </source>
</evidence>
<dbReference type="PROSITE" id="PS50968">
    <property type="entry name" value="BIOTINYL_LIPOYL"/>
    <property type="match status" value="1"/>
</dbReference>
<protein>
    <submittedName>
        <fullName evidence="4">Acetyl-CoA carboxylase biotin carboxyl carrier protein subunit</fullName>
    </submittedName>
</protein>
<dbReference type="InterPro" id="IPR050709">
    <property type="entry name" value="Biotin_Carboxyl_Carrier/Decarb"/>
</dbReference>
<evidence type="ECO:0000256" key="1">
    <source>
        <dbReference type="ARBA" id="ARBA00023267"/>
    </source>
</evidence>
<keyword evidence="1" id="KW-0092">Biotin</keyword>
<reference evidence="4 5" key="1">
    <citation type="submission" date="2018-09" db="EMBL/GenBank/DDBJ databases">
        <title>Discovery and Ecogenomic Context for Candidatus Cryosericales, a Global Caldiserica Order Active in Thawing Permafrost.</title>
        <authorList>
            <person name="Martinez M.A."/>
            <person name="Woodcroft B.J."/>
            <person name="Ignacio Espinoza J.C."/>
            <person name="Zayed A."/>
            <person name="Singleton C.M."/>
            <person name="Boyd J."/>
            <person name="Li Y.-F."/>
            <person name="Purvine S."/>
            <person name="Maughan H."/>
            <person name="Hodgkins S.B."/>
            <person name="Anderson D."/>
            <person name="Sederholm M."/>
            <person name="Temperton B."/>
            <person name="Saleska S.R."/>
            <person name="Tyson G.W."/>
            <person name="Rich V.I."/>
        </authorList>
    </citation>
    <scope>NUCLEOTIDE SEQUENCE [LARGE SCALE GENOMIC DNA]</scope>
    <source>
        <strain evidence="4 5">SMC1</strain>
    </source>
</reference>
<sequence>MRIFRITVNGKAFEVEVEQATGTQPVVQSVSQVAATPAPVAQRSVVAPASPPAAPRPVPSARASDASNLMKSPLPGKILKVFAAPGKAFKRGDTLLTIEAMKMENEILAPRDCVVGEVHVEVNQSVKTGEPLLRIE</sequence>
<accession>A0A398DRQ5</accession>
<dbReference type="CDD" id="cd06850">
    <property type="entry name" value="biotinyl_domain"/>
    <property type="match status" value="1"/>
</dbReference>
<dbReference type="Pfam" id="PF00364">
    <property type="entry name" value="Biotin_lipoyl"/>
    <property type="match status" value="1"/>
</dbReference>
<comment type="caution">
    <text evidence="4">The sequence shown here is derived from an EMBL/GenBank/DDBJ whole genome shotgun (WGS) entry which is preliminary data.</text>
</comment>
<dbReference type="Gene3D" id="2.40.50.100">
    <property type="match status" value="1"/>
</dbReference>
<evidence type="ECO:0000313" key="5">
    <source>
        <dbReference type="Proteomes" id="UP000266113"/>
    </source>
</evidence>
<proteinExistence type="predicted"/>
<evidence type="ECO:0000313" key="4">
    <source>
        <dbReference type="EMBL" id="RIE17600.1"/>
    </source>
</evidence>
<keyword evidence="5" id="KW-1185">Reference proteome</keyword>
<dbReference type="PANTHER" id="PTHR45266:SF3">
    <property type="entry name" value="OXALOACETATE DECARBOXYLASE ALPHA CHAIN"/>
    <property type="match status" value="1"/>
</dbReference>
<dbReference type="SUPFAM" id="SSF51230">
    <property type="entry name" value="Single hybrid motif"/>
    <property type="match status" value="1"/>
</dbReference>
<dbReference type="OrthoDB" id="9812676at2"/>